<accession>A0ABP9J6Y7</accession>
<comment type="caution">
    <text evidence="2">The sequence shown here is derived from an EMBL/GenBank/DDBJ whole genome shotgun (WGS) entry which is preliminary data.</text>
</comment>
<keyword evidence="3" id="KW-1185">Reference proteome</keyword>
<dbReference type="EMBL" id="BAABKB010000023">
    <property type="protein sequence ID" value="GAA5022644.1"/>
    <property type="molecule type" value="Genomic_DNA"/>
</dbReference>
<protein>
    <submittedName>
        <fullName evidence="2">Uncharacterized protein</fullName>
    </submittedName>
</protein>
<sequence length="97" mass="9843">MTLAFVPVPCDVGLCGDDEYRGQRGGLLLAGPQRAGGDLRAVRLAVRVLVPPLPHGIAAQDAAFGEPVTGAGLGTGVGDGRDQRAGTGIRRRAGDVL</sequence>
<reference evidence="3" key="1">
    <citation type="journal article" date="2019" name="Int. J. Syst. Evol. Microbiol.">
        <title>The Global Catalogue of Microorganisms (GCM) 10K type strain sequencing project: providing services to taxonomists for standard genome sequencing and annotation.</title>
        <authorList>
            <consortium name="The Broad Institute Genomics Platform"/>
            <consortium name="The Broad Institute Genome Sequencing Center for Infectious Disease"/>
            <person name="Wu L."/>
            <person name="Ma J."/>
        </authorList>
    </citation>
    <scope>NUCLEOTIDE SEQUENCE [LARGE SCALE GENOMIC DNA]</scope>
    <source>
        <strain evidence="3">JCM 18409</strain>
    </source>
</reference>
<feature type="region of interest" description="Disordered" evidence="1">
    <location>
        <begin position="71"/>
        <end position="97"/>
    </location>
</feature>
<proteinExistence type="predicted"/>
<evidence type="ECO:0000256" key="1">
    <source>
        <dbReference type="SAM" id="MobiDB-lite"/>
    </source>
</evidence>
<name>A0ABP9J6Y7_9ACTN</name>
<evidence type="ECO:0000313" key="3">
    <source>
        <dbReference type="Proteomes" id="UP001501759"/>
    </source>
</evidence>
<evidence type="ECO:0000313" key="2">
    <source>
        <dbReference type="EMBL" id="GAA5022644.1"/>
    </source>
</evidence>
<gene>
    <name evidence="2" type="ORF">GCM10023335_54690</name>
</gene>
<dbReference type="Proteomes" id="UP001501759">
    <property type="component" value="Unassembled WGS sequence"/>
</dbReference>
<organism evidence="2 3">
    <name type="scientific">Streptomyces siamensis</name>
    <dbReference type="NCBI Taxonomy" id="1274986"/>
    <lineage>
        <taxon>Bacteria</taxon>
        <taxon>Bacillati</taxon>
        <taxon>Actinomycetota</taxon>
        <taxon>Actinomycetes</taxon>
        <taxon>Kitasatosporales</taxon>
        <taxon>Streptomycetaceae</taxon>
        <taxon>Streptomyces</taxon>
    </lineage>
</organism>